<dbReference type="EMBL" id="JBBKTX010000012">
    <property type="protein sequence ID" value="MFK4752884.1"/>
    <property type="molecule type" value="Genomic_DNA"/>
</dbReference>
<dbReference type="Proteomes" id="UP001620597">
    <property type="component" value="Unassembled WGS sequence"/>
</dbReference>
<reference evidence="1 2" key="1">
    <citation type="submission" date="2024-03" db="EMBL/GenBank/DDBJ databases">
        <title>High-quality draft genome sequence of Oceanobacter sp. wDCs-4.</title>
        <authorList>
            <person name="Dong C."/>
        </authorList>
    </citation>
    <scope>NUCLEOTIDE SEQUENCE [LARGE SCALE GENOMIC DNA]</scope>
    <source>
        <strain evidence="2">wDCs-4</strain>
    </source>
</reference>
<evidence type="ECO:0000313" key="1">
    <source>
        <dbReference type="EMBL" id="MFK4752884.1"/>
    </source>
</evidence>
<proteinExistence type="predicted"/>
<dbReference type="InterPro" id="IPR015867">
    <property type="entry name" value="N-reg_PII/ATP_PRibTrfase_C"/>
</dbReference>
<dbReference type="Gene3D" id="3.30.70.120">
    <property type="match status" value="1"/>
</dbReference>
<name>A0ABW8NIT8_9GAMM</name>
<protein>
    <submittedName>
        <fullName evidence="1">DUF3240 family protein</fullName>
    </submittedName>
</protein>
<organism evidence="1 2">
    <name type="scientific">Oceanobacter antarcticus</name>
    <dbReference type="NCBI Taxonomy" id="3133425"/>
    <lineage>
        <taxon>Bacteria</taxon>
        <taxon>Pseudomonadati</taxon>
        <taxon>Pseudomonadota</taxon>
        <taxon>Gammaproteobacteria</taxon>
        <taxon>Oceanospirillales</taxon>
        <taxon>Oceanospirillaceae</taxon>
        <taxon>Oceanobacter</taxon>
    </lineage>
</organism>
<keyword evidence="2" id="KW-1185">Reference proteome</keyword>
<dbReference type="RefSeq" id="WP_416206019.1">
    <property type="nucleotide sequence ID" value="NZ_JBBKTX010000012.1"/>
</dbReference>
<accession>A0ABW8NIT8</accession>
<comment type="caution">
    <text evidence="1">The sequence shown here is derived from an EMBL/GenBank/DDBJ whole genome shotgun (WGS) entry which is preliminary data.</text>
</comment>
<sequence length="116" mass="12777">MNTTDTGTSPVTLNNSSLTLLTLSLPPRQADAITDWLLEQGLPGFSSWIGWGHSNRIGHLSISEQIQGKQNRTFVSLHLSDSQCREVIENLHLAFSGFDIHYWVEALLASGSLNSQ</sequence>
<dbReference type="InterPro" id="IPR021634">
    <property type="entry name" value="DUF3240"/>
</dbReference>
<gene>
    <name evidence="1" type="ORF">WG929_10735</name>
</gene>
<evidence type="ECO:0000313" key="2">
    <source>
        <dbReference type="Proteomes" id="UP001620597"/>
    </source>
</evidence>
<dbReference type="Pfam" id="PF11582">
    <property type="entry name" value="DUF3240"/>
    <property type="match status" value="1"/>
</dbReference>